<evidence type="ECO:0000256" key="3">
    <source>
        <dbReference type="ARBA" id="ARBA00004323"/>
    </source>
</evidence>
<dbReference type="InterPro" id="IPR007083">
    <property type="entry name" value="RNA_pol_Rpb1_4"/>
</dbReference>
<dbReference type="Pfam" id="PF04997">
    <property type="entry name" value="RNA_pol_Rpb1_1"/>
    <property type="match status" value="1"/>
</dbReference>
<evidence type="ECO:0000256" key="26">
    <source>
        <dbReference type="ARBA" id="ARBA00043651"/>
    </source>
</evidence>
<comment type="catalytic activity">
    <reaction evidence="30">
        <text>ganglioside GA2 (d18:1(4E)/18:0) + CMP-N-acetyl-beta-neuraminate = ganglioside GM2 (d18:1(4E)/18:0) + CMP + H(+)</text>
        <dbReference type="Rhea" id="RHEA:41776"/>
        <dbReference type="ChEBI" id="CHEBI:15378"/>
        <dbReference type="ChEBI" id="CHEBI:57812"/>
        <dbReference type="ChEBI" id="CHEBI:60377"/>
        <dbReference type="ChEBI" id="CHEBI:78485"/>
        <dbReference type="ChEBI" id="CHEBI:78486"/>
    </reaction>
    <physiologicalReaction direction="left-to-right" evidence="30">
        <dbReference type="Rhea" id="RHEA:41777"/>
    </physiologicalReaction>
</comment>
<feature type="compositionally biased region" description="Acidic residues" evidence="34">
    <location>
        <begin position="1290"/>
        <end position="1315"/>
    </location>
</feature>
<evidence type="ECO:0000256" key="19">
    <source>
        <dbReference type="ARBA" id="ARBA00023034"/>
    </source>
</evidence>
<dbReference type="Pfam" id="PF04998">
    <property type="entry name" value="RNA_pol_Rpb1_5"/>
    <property type="match status" value="1"/>
</dbReference>
<evidence type="ECO:0000313" key="38">
    <source>
        <dbReference type="Proteomes" id="UP000438429"/>
    </source>
</evidence>
<keyword evidence="17" id="KW-0735">Signal-anchor</keyword>
<dbReference type="GO" id="GO:0003677">
    <property type="term" value="F:DNA binding"/>
    <property type="evidence" value="ECO:0007669"/>
    <property type="project" value="InterPro"/>
</dbReference>
<accession>A0A6A4T484</accession>
<dbReference type="InterPro" id="IPR045867">
    <property type="entry name" value="DNA-dir_RpoC_beta_prime"/>
</dbReference>
<dbReference type="FunFam" id="3.90.1480.20:FF:000006">
    <property type="entry name" value="ST3 beta-galactoside alpha-2,3-sialyltransferase 5"/>
    <property type="match status" value="1"/>
</dbReference>
<proteinExistence type="inferred from homology"/>
<evidence type="ECO:0000256" key="25">
    <source>
        <dbReference type="ARBA" id="ARBA00023242"/>
    </source>
</evidence>
<dbReference type="Proteomes" id="UP000438429">
    <property type="component" value="Unassembled WGS sequence"/>
</dbReference>
<keyword evidence="10" id="KW-0328">Glycosyltransferase</keyword>
<dbReference type="InterPro" id="IPR044893">
    <property type="entry name" value="RNA_pol_Rpb1_clamp_domain"/>
</dbReference>
<dbReference type="Pfam" id="PF05000">
    <property type="entry name" value="RNA_pol_Rpb1_4"/>
    <property type="match status" value="1"/>
</dbReference>
<comment type="subunit">
    <text evidence="32">Component of the RNA polymerase I (Pol I) complex consisting of 13 subunits: a ten-subunit catalytic core composed of POLR1A/RPA1, POLR1B/RPA2, POLR1C/RPAC1, POLR1D/RPAC2, POLR1H/RPA12, POLR2E/RPABC1, POLR2F/RPABC2, POLR2H/RPABC3, POLR2K/RPABC4 and POLR2L/RPABC5; a mobile stalk subunit POLR1F/RPA43 protruding from the core and additional subunits homologous to general transcription factors POLR1E/RPA49 and POLR1G/RPA34. Part of Pol I pre-initiation complex (PIC), in which Pol I core assembles with RRN3 and promoter-bound UTBF and SL1/TIF-IB complex. Interacts (via dock II domain) with TOP2A; this interaction may assist Pol I transcription initiation by releasing supercoils occurring during DNA unwinding. Interacts with CAVIN1; this interaction induces the dissociation of Pol I complex paused at rDNA terminator sequences. Interacts with MYO1C. Interacts with ERBB2. Interacts with DDX11. Interacts with RECQL5.</text>
</comment>
<evidence type="ECO:0000256" key="22">
    <source>
        <dbReference type="ARBA" id="ARBA00023157"/>
    </source>
</evidence>
<evidence type="ECO:0000256" key="12">
    <source>
        <dbReference type="ARBA" id="ARBA00022692"/>
    </source>
</evidence>
<dbReference type="Gene3D" id="4.10.860.120">
    <property type="entry name" value="RNA polymerase II, clamp domain"/>
    <property type="match status" value="1"/>
</dbReference>
<evidence type="ECO:0000313" key="37">
    <source>
        <dbReference type="EMBL" id="KAF0039709.1"/>
    </source>
</evidence>
<comment type="similarity">
    <text evidence="5">Belongs to the glycosyltransferase 29 family.</text>
</comment>
<dbReference type="GO" id="GO:0000139">
    <property type="term" value="C:Golgi membrane"/>
    <property type="evidence" value="ECO:0007669"/>
    <property type="project" value="UniProtKB-SubCell"/>
</dbReference>
<keyword evidence="12 35" id="KW-0812">Transmembrane</keyword>
<dbReference type="InterPro" id="IPR038120">
    <property type="entry name" value="Rpb1_funnel_sf"/>
</dbReference>
<evidence type="ECO:0000256" key="1">
    <source>
        <dbReference type="ARBA" id="ARBA00001946"/>
    </source>
</evidence>
<dbReference type="InterPro" id="IPR001675">
    <property type="entry name" value="Glyco_trans_29"/>
</dbReference>
<dbReference type="Gene3D" id="1.10.274.100">
    <property type="entry name" value="RNA polymerase Rpb1, domain 3"/>
    <property type="match status" value="1"/>
</dbReference>
<feature type="transmembrane region" description="Helical" evidence="35">
    <location>
        <begin position="1552"/>
        <end position="1572"/>
    </location>
</feature>
<comment type="catalytic activity">
    <reaction evidence="31">
        <text>ganglioside GA1 (d18:1(4E)/18:0) + CMP-N-acetyl-beta-neuraminate = ganglioside GM1 (d18:1(4E)/18:0) + CMP + H(+)</text>
        <dbReference type="Rhea" id="RHEA:41784"/>
        <dbReference type="ChEBI" id="CHEBI:15378"/>
        <dbReference type="ChEBI" id="CHEBI:57812"/>
        <dbReference type="ChEBI" id="CHEBI:60377"/>
        <dbReference type="ChEBI" id="CHEBI:73110"/>
        <dbReference type="ChEBI" id="CHEBI:78484"/>
    </reaction>
    <physiologicalReaction direction="left-to-right" evidence="31">
        <dbReference type="Rhea" id="RHEA:41785"/>
    </physiologicalReaction>
</comment>
<keyword evidence="25" id="KW-0539">Nucleus</keyword>
<keyword evidence="20" id="KW-0443">Lipid metabolism</keyword>
<dbReference type="Gene3D" id="2.40.40.20">
    <property type="match status" value="1"/>
</dbReference>
<evidence type="ECO:0000256" key="13">
    <source>
        <dbReference type="ARBA" id="ARBA00022695"/>
    </source>
</evidence>
<dbReference type="Gene3D" id="6.10.250.2940">
    <property type="match status" value="1"/>
</dbReference>
<keyword evidence="16" id="KW-0460">Magnesium</keyword>
<evidence type="ECO:0000256" key="8">
    <source>
        <dbReference type="ARBA" id="ARBA00022478"/>
    </source>
</evidence>
<dbReference type="GO" id="GO:0046872">
    <property type="term" value="F:metal ion binding"/>
    <property type="evidence" value="ECO:0007669"/>
    <property type="project" value="UniProtKB-KW"/>
</dbReference>
<keyword evidence="15" id="KW-0862">Zinc</keyword>
<evidence type="ECO:0000256" key="6">
    <source>
        <dbReference type="ARBA" id="ARBA00006460"/>
    </source>
</evidence>
<comment type="similarity">
    <text evidence="6 33">Belongs to the RNA polymerase beta' chain family.</text>
</comment>
<keyword evidence="7" id="KW-0158">Chromosome</keyword>
<keyword evidence="22" id="KW-1015">Disulfide bond</keyword>
<dbReference type="Gene3D" id="1.10.357.120">
    <property type="match status" value="1"/>
</dbReference>
<dbReference type="CDD" id="cd01435">
    <property type="entry name" value="RNAP_I_RPA1_N"/>
    <property type="match status" value="1"/>
</dbReference>
<dbReference type="InterPro" id="IPR007080">
    <property type="entry name" value="RNA_pol_Rpb1_1"/>
</dbReference>
<keyword evidence="18 35" id="KW-1133">Transmembrane helix</keyword>
<dbReference type="FunFam" id="2.40.40.20:FF:000019">
    <property type="entry name" value="DNA-directed RNA polymerase II subunit RPB1"/>
    <property type="match status" value="1"/>
</dbReference>
<evidence type="ECO:0000256" key="30">
    <source>
        <dbReference type="ARBA" id="ARBA00048805"/>
    </source>
</evidence>
<evidence type="ECO:0000256" key="20">
    <source>
        <dbReference type="ARBA" id="ARBA00023098"/>
    </source>
</evidence>
<evidence type="ECO:0000256" key="2">
    <source>
        <dbReference type="ARBA" id="ARBA00004286"/>
    </source>
</evidence>
<feature type="region of interest" description="Disordered" evidence="34">
    <location>
        <begin position="1236"/>
        <end position="1357"/>
    </location>
</feature>
<dbReference type="Gene3D" id="3.90.1480.20">
    <property type="entry name" value="Glycosyl transferase family 29"/>
    <property type="match status" value="1"/>
</dbReference>
<dbReference type="GO" id="GO:0047291">
    <property type="term" value="F:lactosylceramide alpha-2,3-sialyltransferase activity"/>
    <property type="evidence" value="ECO:0007669"/>
    <property type="project" value="UniProtKB-EC"/>
</dbReference>
<dbReference type="InterPro" id="IPR006592">
    <property type="entry name" value="RNA_pol_N"/>
</dbReference>
<evidence type="ECO:0000256" key="33">
    <source>
        <dbReference type="RuleBase" id="RU004279"/>
    </source>
</evidence>
<feature type="compositionally biased region" description="Basic and acidic residues" evidence="34">
    <location>
        <begin position="1236"/>
        <end position="1247"/>
    </location>
</feature>
<evidence type="ECO:0000256" key="7">
    <source>
        <dbReference type="ARBA" id="ARBA00022454"/>
    </source>
</evidence>
<dbReference type="GO" id="GO:0006351">
    <property type="term" value="P:DNA-templated transcription"/>
    <property type="evidence" value="ECO:0007669"/>
    <property type="project" value="InterPro"/>
</dbReference>
<evidence type="ECO:0000256" key="15">
    <source>
        <dbReference type="ARBA" id="ARBA00022833"/>
    </source>
</evidence>
<keyword evidence="21 35" id="KW-0472">Membrane</keyword>
<evidence type="ECO:0000259" key="36">
    <source>
        <dbReference type="SMART" id="SM00663"/>
    </source>
</evidence>
<comment type="catalytic activity">
    <reaction evidence="29">
        <text>a beta-D-Gal-(1&lt;-&gt;1')-ceramide + CMP-N-acetyl-beta-neuraminate = N-acetyl-alpha-neuraminosyl-(2-&gt;3)-beta-D-galactosyl-(1&lt;-&gt;1')-ceramide + CMP + H(+)</text>
        <dbReference type="Rhea" id="RHEA:41780"/>
        <dbReference type="ChEBI" id="CHEBI:15378"/>
        <dbReference type="ChEBI" id="CHEBI:57812"/>
        <dbReference type="ChEBI" id="CHEBI:60377"/>
        <dbReference type="ChEBI" id="CHEBI:82643"/>
        <dbReference type="ChEBI" id="CHEBI:143593"/>
    </reaction>
    <physiologicalReaction direction="left-to-right" evidence="29">
        <dbReference type="Rhea" id="RHEA:41781"/>
    </physiologicalReaction>
</comment>
<comment type="function">
    <text evidence="33">DNA-dependent RNA polymerase catalyzes the transcription of DNA into RNA using the four ribonucleoside triphosphates as substrates.</text>
</comment>
<dbReference type="InterPro" id="IPR015699">
    <property type="entry name" value="DNA-dir_RNA_pol1_lsu_N"/>
</dbReference>
<evidence type="ECO:0000256" key="17">
    <source>
        <dbReference type="ARBA" id="ARBA00022968"/>
    </source>
</evidence>
<dbReference type="EC" id="2.7.7.6" evidence="33"/>
<dbReference type="Gene3D" id="1.10.132.30">
    <property type="match status" value="1"/>
</dbReference>
<evidence type="ECO:0000256" key="21">
    <source>
        <dbReference type="ARBA" id="ARBA00023136"/>
    </source>
</evidence>
<evidence type="ECO:0000256" key="34">
    <source>
        <dbReference type="SAM" id="MobiDB-lite"/>
    </source>
</evidence>
<keyword evidence="13 33" id="KW-0548">Nucleotidyltransferase</keyword>
<name>A0A6A4T484_SCOMX</name>
<feature type="transmembrane region" description="Helical" evidence="35">
    <location>
        <begin position="1506"/>
        <end position="1531"/>
    </location>
</feature>
<dbReference type="FunFam" id="1.10.274.100:FF:000004">
    <property type="entry name" value="DNA-directed RNA polymerase subunit"/>
    <property type="match status" value="1"/>
</dbReference>
<dbReference type="SMART" id="SM00663">
    <property type="entry name" value="RPOLA_N"/>
    <property type="match status" value="1"/>
</dbReference>
<dbReference type="InterPro" id="IPR007066">
    <property type="entry name" value="RNA_pol_Rpb1_3"/>
</dbReference>
<organism evidence="37 38">
    <name type="scientific">Scophthalmus maximus</name>
    <name type="common">Turbot</name>
    <name type="synonym">Psetta maxima</name>
    <dbReference type="NCBI Taxonomy" id="52904"/>
    <lineage>
        <taxon>Eukaryota</taxon>
        <taxon>Metazoa</taxon>
        <taxon>Chordata</taxon>
        <taxon>Craniata</taxon>
        <taxon>Vertebrata</taxon>
        <taxon>Euteleostomi</taxon>
        <taxon>Actinopterygii</taxon>
        <taxon>Neopterygii</taxon>
        <taxon>Teleostei</taxon>
        <taxon>Neoteleostei</taxon>
        <taxon>Acanthomorphata</taxon>
        <taxon>Carangaria</taxon>
        <taxon>Pleuronectiformes</taxon>
        <taxon>Pleuronectoidei</taxon>
        <taxon>Scophthalmidae</taxon>
        <taxon>Scophthalmus</taxon>
    </lineage>
</organism>
<evidence type="ECO:0000256" key="29">
    <source>
        <dbReference type="ARBA" id="ARBA00048050"/>
    </source>
</evidence>
<dbReference type="PANTHER" id="PTHR19376">
    <property type="entry name" value="DNA-DIRECTED RNA POLYMERASE"/>
    <property type="match status" value="1"/>
</dbReference>
<protein>
    <recommendedName>
        <fullName evidence="33">DNA-directed RNA polymerase subunit</fullName>
        <ecNumber evidence="33">2.7.7.6</ecNumber>
    </recommendedName>
</protein>
<dbReference type="EMBL" id="VEVO01000007">
    <property type="protein sequence ID" value="KAF0039709.1"/>
    <property type="molecule type" value="Genomic_DNA"/>
</dbReference>
<comment type="subcellular location">
    <subcellularLocation>
        <location evidence="2">Chromosome</location>
    </subcellularLocation>
    <subcellularLocation>
        <location evidence="3">Golgi apparatus membrane</location>
        <topology evidence="3">Single-pass type II membrane protein</topology>
    </subcellularLocation>
    <subcellularLocation>
        <location evidence="4">Nucleus</location>
        <location evidence="4">Nucleolus</location>
    </subcellularLocation>
</comment>
<dbReference type="PANTHER" id="PTHR19376:SF11">
    <property type="entry name" value="DNA-DIRECTED RNA POLYMERASE I SUBUNIT RPA1"/>
    <property type="match status" value="1"/>
</dbReference>
<gene>
    <name evidence="37" type="ORF">F2P81_007944</name>
</gene>
<dbReference type="Pfam" id="PF00623">
    <property type="entry name" value="RNA_pol_Rpb1_2"/>
    <property type="match status" value="1"/>
</dbReference>
<keyword evidence="23 33" id="KW-0804">Transcription</keyword>
<dbReference type="InterPro" id="IPR000722">
    <property type="entry name" value="RNA_pol_asu"/>
</dbReference>
<evidence type="ECO:0000256" key="31">
    <source>
        <dbReference type="ARBA" id="ARBA00049539"/>
    </source>
</evidence>
<evidence type="ECO:0000256" key="23">
    <source>
        <dbReference type="ARBA" id="ARBA00023163"/>
    </source>
</evidence>
<evidence type="ECO:0000256" key="24">
    <source>
        <dbReference type="ARBA" id="ARBA00023180"/>
    </source>
</evidence>
<keyword evidence="24" id="KW-0325">Glycoprotein</keyword>
<dbReference type="FunFam" id="1.10.132.30:FF:000004">
    <property type="entry name" value="DNA-directed RNA polymerase subunit"/>
    <property type="match status" value="1"/>
</dbReference>
<feature type="compositionally biased region" description="Acidic residues" evidence="34">
    <location>
        <begin position="1248"/>
        <end position="1279"/>
    </location>
</feature>
<evidence type="ECO:0000256" key="11">
    <source>
        <dbReference type="ARBA" id="ARBA00022679"/>
    </source>
</evidence>
<evidence type="ECO:0000256" key="4">
    <source>
        <dbReference type="ARBA" id="ARBA00004604"/>
    </source>
</evidence>
<dbReference type="Pfam" id="PF04983">
    <property type="entry name" value="RNA_pol_Rpb1_3"/>
    <property type="match status" value="1"/>
</dbReference>
<dbReference type="GO" id="GO:0003899">
    <property type="term" value="F:DNA-directed RNA polymerase activity"/>
    <property type="evidence" value="ECO:0007669"/>
    <property type="project" value="UniProtKB-EC"/>
</dbReference>
<feature type="compositionally biased region" description="Basic and acidic residues" evidence="34">
    <location>
        <begin position="1280"/>
        <end position="1289"/>
    </location>
</feature>
<evidence type="ECO:0000256" key="14">
    <source>
        <dbReference type="ARBA" id="ARBA00022723"/>
    </source>
</evidence>
<evidence type="ECO:0000256" key="28">
    <source>
        <dbReference type="ARBA" id="ARBA00047768"/>
    </source>
</evidence>
<dbReference type="FunFam" id="4.10.860.120:FF:000006">
    <property type="entry name" value="DNA-directed RNA polymerase subunit"/>
    <property type="match status" value="1"/>
</dbReference>
<evidence type="ECO:0000256" key="35">
    <source>
        <dbReference type="SAM" id="Phobius"/>
    </source>
</evidence>
<dbReference type="SUPFAM" id="SSF64484">
    <property type="entry name" value="beta and beta-prime subunits of DNA dependent RNA-polymerase"/>
    <property type="match status" value="1"/>
</dbReference>
<dbReference type="Gene3D" id="3.30.1490.180">
    <property type="entry name" value="RNA polymerase ii"/>
    <property type="match status" value="1"/>
</dbReference>
<feature type="domain" description="RNA polymerase N-terminal" evidence="36">
    <location>
        <begin position="290"/>
        <end position="626"/>
    </location>
</feature>
<dbReference type="FunFam" id="3.30.1490.180:FF:000003">
    <property type="entry name" value="DNA-directed RNA polymerase subunit"/>
    <property type="match status" value="1"/>
</dbReference>
<dbReference type="GO" id="GO:0005694">
    <property type="term" value="C:chromosome"/>
    <property type="evidence" value="ECO:0007669"/>
    <property type="project" value="UniProtKB-SubCell"/>
</dbReference>
<evidence type="ECO:0000256" key="5">
    <source>
        <dbReference type="ARBA" id="ARBA00006003"/>
    </source>
</evidence>
<comment type="caution">
    <text evidence="37">The sequence shown here is derived from an EMBL/GenBank/DDBJ whole genome shotgun (WGS) entry which is preliminary data.</text>
</comment>
<comment type="catalytic activity">
    <reaction evidence="28">
        <text>RNA(n) + a ribonucleoside 5'-triphosphate = RNA(n+1) + diphosphate</text>
        <dbReference type="Rhea" id="RHEA:21248"/>
        <dbReference type="Rhea" id="RHEA-COMP:14527"/>
        <dbReference type="Rhea" id="RHEA-COMP:17342"/>
        <dbReference type="ChEBI" id="CHEBI:33019"/>
        <dbReference type="ChEBI" id="CHEBI:61557"/>
        <dbReference type="ChEBI" id="CHEBI:140395"/>
        <dbReference type="EC" id="2.7.7.6"/>
    </reaction>
    <physiologicalReaction direction="left-to-right" evidence="28">
        <dbReference type="Rhea" id="RHEA:21249"/>
    </physiologicalReaction>
</comment>
<dbReference type="GO" id="GO:0005736">
    <property type="term" value="C:RNA polymerase I complex"/>
    <property type="evidence" value="ECO:0007669"/>
    <property type="project" value="TreeGrafter"/>
</dbReference>
<evidence type="ECO:0000256" key="27">
    <source>
        <dbReference type="ARBA" id="ARBA00045587"/>
    </source>
</evidence>
<dbReference type="InterPro" id="IPR007081">
    <property type="entry name" value="RNA_pol_Rpb1_5"/>
</dbReference>
<keyword evidence="11 33" id="KW-0808">Transferase</keyword>
<keyword evidence="19" id="KW-0333">Golgi apparatus</keyword>
<reference evidence="37 38" key="1">
    <citation type="submission" date="2019-06" db="EMBL/GenBank/DDBJ databases">
        <title>Draft genomes of female and male turbot (Scophthalmus maximus).</title>
        <authorList>
            <person name="Xu H."/>
            <person name="Xu X.-W."/>
            <person name="Shao C."/>
            <person name="Chen S."/>
        </authorList>
    </citation>
    <scope>NUCLEOTIDE SEQUENCE [LARGE SCALE GENOMIC DNA]</scope>
    <source>
        <strain evidence="37">Ysfricsl-2016a</strain>
        <tissue evidence="37">Blood</tissue>
    </source>
</reference>
<keyword evidence="8 33" id="KW-0240">DNA-directed RNA polymerase</keyword>
<comment type="function">
    <text evidence="27">Transfers the sialyl group (N-acetyl-alpha-neuraminyl or NeuAc) from CMP-NeuAc to the non-reducing terminal galactose (Gal) of glycosphingolipids forming gangliosides (important molecules involved in the regulation of multiple cellular processes, including cell proliferation and differentiation, apoptosis, embryogenesis, development, and oncogenesis). Mainly involved in the biosynthesis of ganglioside GM3 but can also use different glycolipids as substrate acceptors such as D-galactosylceramide (GalCer), asialo-GM2 (GA2) and asialo-GM1 (GA1), although less preferentially than beta-D-Gal-(1-&gt;4)-beta-D-Glc-(1&lt;-&gt;1)-Cer (LacCer).</text>
</comment>
<keyword evidence="9" id="KW-0597">Phosphoprotein</keyword>
<dbReference type="Gene3D" id="3.30.70.2850">
    <property type="match status" value="1"/>
</dbReference>
<evidence type="ECO:0000256" key="9">
    <source>
        <dbReference type="ARBA" id="ARBA00022553"/>
    </source>
</evidence>
<keyword evidence="14" id="KW-0479">Metal-binding</keyword>
<comment type="catalytic activity">
    <reaction evidence="26">
        <text>a beta-D-Gal-(1-&gt;4)-beta-D-Glc-(1&lt;-&gt;1)-Cer(d18:1(4E)) + CMP-N-acetyl-beta-neuraminate = a ganglioside GM3 (d18:1(4E)) + CMP + H(+)</text>
        <dbReference type="Rhea" id="RHEA:18417"/>
        <dbReference type="ChEBI" id="CHEBI:15378"/>
        <dbReference type="ChEBI" id="CHEBI:17950"/>
        <dbReference type="ChEBI" id="CHEBI:57812"/>
        <dbReference type="ChEBI" id="CHEBI:60065"/>
        <dbReference type="ChEBI" id="CHEBI:60377"/>
        <dbReference type="EC" id="2.4.3.9"/>
    </reaction>
    <physiologicalReaction direction="left-to-right" evidence="26">
        <dbReference type="Rhea" id="RHEA:18418"/>
    </physiologicalReaction>
</comment>
<dbReference type="Pfam" id="PF00777">
    <property type="entry name" value="Glyco_transf_29"/>
    <property type="match status" value="1"/>
</dbReference>
<sequence>MLFGKDVPWRRLEGMSFGMYSAEEIRKLSVKTITNFRFLDAVGNVAPNSLYDLALGPADSKEVCSTCCQDFNACPGHLGHVELPLPVYNPLFFDKLYLLIRGSCLACHMLSCPRAAIHLLLNQLKLVDHGAMQEVYQIENVLNQYLEENNKASGDEIEKVLSEFTDTILGVNTEASGITKPIKHLVEKKNSLINDFWTIHMKTRKCPLCSSGRSCVRREHNSKLIVTMPTGVQNSDKTDDLIAGKRVYMTASTAREHITQLWENEGFFLKCLFSGLEESTMSKEKCSYPDLFFLELLVVPPCRYRPINRMGDQMFTNGQTVNMQAVMKDSVIIRKLLALIAGEKIIQEEEAVEQSDQTFLSGIPGKTLTDKLYNIWIRLQAHVNIVFDSDMDKLMTDKYPGIRQILEKKDGLFRKHMMGKRVDYAARSVICPDMYIGTNEIGIPMVFATKLTYPQPVTPWNVKELRQAVLNGPNIHPGASMVINEDGRKTILSATSLAQREAVAKQLLTPCPGPHKIPVKIVSRHIKNGDVLLLNRQPTLHRPSIQAHNARILPGEKVLRLHYANCKAYNADFDGDEMNAHFPQSELGRAEAYTLVSTDQQYLVPKDGKPLAGLIQDHMVSGTRMTIRGCFFSRDQYTELVYRGLTDKPGRVKLLPPAILRPQQLWTGKQVVSTLLLNVIPEKAVPLNLVGKSKIPSKAWIQVPPRAAPGYRPDSMCDSQVLIRQGELLVGVLDKAHYGSSAYGLVHCCYELYGGQTSGKLLSCLARLFTAYLQLYRGFTLGVEDILVKPGANKRRKKIIQESLHIGTKALKAAFNLPANMDQAEAQGRWQDAHLNPDQRDFSMADHKFKEVASQVNNDINKVCMPIGLHTSFPDNNLQLMVQSGAKGSTVNTMQISCLLGQIELEGRRPPLMPSGKFLPCFQPYDPAPGAGGFVSGRFLTGIKPQEFFFHCMAGREGLVDTAVKTSRSGYLQRCVIKHLEGLVVQYDLTVRDSDGSVVQFLYGEDGLDIPKTQFLQPRQFHFIEDNYEVIQRSQGLDKIMARLDPQAASQHFAAIQRWNAKREVACPRRGAFLLFSQKKLAKLKQTTLELANQWYSLDEASRSKYSRKTSRCPEPSLSSLRPDVCFGSVSENFHGISEKYLQDRGATGQDRVDTHSLRQLLLYKWQRSLCDPGEAVGLLAAQSIGEPSTQMTLNTFHFAGRGEMNVTLGIPRFFRLLLEAIKKRSAKLASIAVETRKATPRDKDNDGDGEADTAGLDDGDGEEREIVDDQGNEGDADASDAKRKGKQEEEVDYDSEEEEGGDDDSEDKDDAAQEEVEKREETIQEDSQTEFAVVRPEKKKRKQAKGGAGEEETMSQMRVNAVLQSHPAIERYCYDHQHELWCEVDLLLPVSKVHFDLTSVLSTLAQNAVIVETKGLTRCLLSEATTKAGEKETVLNTEGINMHELFKHSDVRIEVDPRHLSLVADYMCFEGVYKPLNRHAIRSNSSPLQQMTFETSYKFLKQATMLASAIDASVGSFASQGHCAAAAVVLRLRRRRRRKRLRPKNPSRKRYVFVVGVVLGLLGLVMVSLPLNGTRTTKPLNWHVSPAHKKLVQEHVLRVLEGRCRPGSTRQSLLARLPASGSVDQPFLWKDGPLPDHLFRDPPPFGFRGVRAKVDDLLKLLEHSDVAHQPGKTSAKCQRCVVVGNGGILRGLELGPLIDRFDTIIRLNSGPLGAFSVDVGNRTSIRMSYPEGTPLHWIDTDPHTLFVAVVYKSVDISWISAMINKLAVSLWDRLFFWQKVPQQIPLEPRRFRLLNPHVIRETALDLLRYPPPRPRLFGWDKNVPTLGVSALNLASLLCDEVSLAGFGYNLSQQGALLHYYDHLPMSAMLRQKMHNVDRETELLQNLVREGSVTDLTGGVHCSFCPS</sequence>
<evidence type="ECO:0000256" key="16">
    <source>
        <dbReference type="ARBA" id="ARBA00022842"/>
    </source>
</evidence>
<evidence type="ECO:0000256" key="32">
    <source>
        <dbReference type="ARBA" id="ARBA00065144"/>
    </source>
</evidence>
<dbReference type="InterPro" id="IPR038578">
    <property type="entry name" value="GT29-like_sf"/>
</dbReference>
<evidence type="ECO:0000256" key="18">
    <source>
        <dbReference type="ARBA" id="ARBA00022989"/>
    </source>
</evidence>
<dbReference type="InterPro" id="IPR042102">
    <property type="entry name" value="RNA_pol_Rpb1_3_sf"/>
</dbReference>
<dbReference type="GO" id="GO:0006629">
    <property type="term" value="P:lipid metabolic process"/>
    <property type="evidence" value="ECO:0007669"/>
    <property type="project" value="UniProtKB-KW"/>
</dbReference>
<evidence type="ECO:0000256" key="10">
    <source>
        <dbReference type="ARBA" id="ARBA00022676"/>
    </source>
</evidence>
<comment type="cofactor">
    <cofactor evidence="1">
        <name>Mg(2+)</name>
        <dbReference type="ChEBI" id="CHEBI:18420"/>
    </cofactor>
</comment>